<evidence type="ECO:0000256" key="1">
    <source>
        <dbReference type="ARBA" id="ARBA00001947"/>
    </source>
</evidence>
<dbReference type="InterPro" id="IPR011055">
    <property type="entry name" value="Dup_hybrid_motif"/>
</dbReference>
<evidence type="ECO:0000259" key="8">
    <source>
        <dbReference type="Pfam" id="PF01551"/>
    </source>
</evidence>
<keyword evidence="6" id="KW-0482">Metalloprotease</keyword>
<evidence type="ECO:0000256" key="7">
    <source>
        <dbReference type="SAM" id="SignalP"/>
    </source>
</evidence>
<keyword evidence="2" id="KW-0645">Protease</keyword>
<dbReference type="GO" id="GO:0046872">
    <property type="term" value="F:metal ion binding"/>
    <property type="evidence" value="ECO:0007669"/>
    <property type="project" value="UniProtKB-KW"/>
</dbReference>
<gene>
    <name evidence="9" type="ORF">GHT07_05545</name>
</gene>
<evidence type="ECO:0000256" key="2">
    <source>
        <dbReference type="ARBA" id="ARBA00022670"/>
    </source>
</evidence>
<dbReference type="Proteomes" id="UP000487350">
    <property type="component" value="Unassembled WGS sequence"/>
</dbReference>
<evidence type="ECO:0000313" key="10">
    <source>
        <dbReference type="Proteomes" id="UP000487350"/>
    </source>
</evidence>
<dbReference type="EMBL" id="WJBU01000005">
    <property type="protein sequence ID" value="MRD46729.1"/>
    <property type="molecule type" value="Genomic_DNA"/>
</dbReference>
<comment type="caution">
    <text evidence="9">The sequence shown here is derived from an EMBL/GenBank/DDBJ whole genome shotgun (WGS) entry which is preliminary data.</text>
</comment>
<dbReference type="AlphaFoldDB" id="A0A844B4X7"/>
<dbReference type="Gene3D" id="2.70.70.10">
    <property type="entry name" value="Glucose Permease (Domain IIA)"/>
    <property type="match status" value="1"/>
</dbReference>
<dbReference type="PANTHER" id="PTHR21666">
    <property type="entry name" value="PEPTIDASE-RELATED"/>
    <property type="match status" value="1"/>
</dbReference>
<proteinExistence type="predicted"/>
<keyword evidence="3" id="KW-0479">Metal-binding</keyword>
<sequence length="181" mass="19580">MRPWGRATHWRAGCAIAVAAGSVWAAPVDDAAAVAALRARQLEIPVQGLKAPQVTDTYQQARAGGTRSHEALDIAAPAGTPVRAVEDGKIVKLFRSVPGGITIYQFDPGQQFAYYYAHLERYAPALVEGAVVRKGEVIGYVGSTGNASAAAPHLHFAIFRLGPQRQWWRGEPINPFLVWRP</sequence>
<dbReference type="PANTHER" id="PTHR21666:SF288">
    <property type="entry name" value="CELL DIVISION PROTEIN YTFB"/>
    <property type="match status" value="1"/>
</dbReference>
<dbReference type="InterPro" id="IPR016047">
    <property type="entry name" value="M23ase_b-sheet_dom"/>
</dbReference>
<feature type="chain" id="PRO_5032384196" evidence="7">
    <location>
        <begin position="26"/>
        <end position="181"/>
    </location>
</feature>
<protein>
    <submittedName>
        <fullName evidence="9">Peptidoglycan DD-metalloendopeptidase family protein</fullName>
    </submittedName>
</protein>
<evidence type="ECO:0000313" key="9">
    <source>
        <dbReference type="EMBL" id="MRD46729.1"/>
    </source>
</evidence>
<comment type="cofactor">
    <cofactor evidence="1">
        <name>Zn(2+)</name>
        <dbReference type="ChEBI" id="CHEBI:29105"/>
    </cofactor>
</comment>
<evidence type="ECO:0000256" key="3">
    <source>
        <dbReference type="ARBA" id="ARBA00022723"/>
    </source>
</evidence>
<reference evidence="9 10" key="1">
    <citation type="submission" date="2019-11" db="EMBL/GenBank/DDBJ databases">
        <title>Caenimonas koreensis gen. nov., sp. nov., isolated from activated sludge.</title>
        <authorList>
            <person name="Seung H.R."/>
        </authorList>
    </citation>
    <scope>NUCLEOTIDE SEQUENCE [LARGE SCALE GENOMIC DNA]</scope>
    <source>
        <strain evidence="9 10">EMB320</strain>
    </source>
</reference>
<keyword evidence="7" id="KW-0732">Signal</keyword>
<keyword evidence="10" id="KW-1185">Reference proteome</keyword>
<dbReference type="GO" id="GO:0004222">
    <property type="term" value="F:metalloendopeptidase activity"/>
    <property type="evidence" value="ECO:0007669"/>
    <property type="project" value="TreeGrafter"/>
</dbReference>
<dbReference type="SUPFAM" id="SSF51261">
    <property type="entry name" value="Duplicated hybrid motif"/>
    <property type="match status" value="1"/>
</dbReference>
<feature type="domain" description="M23ase beta-sheet core" evidence="8">
    <location>
        <begin position="68"/>
        <end position="173"/>
    </location>
</feature>
<organism evidence="9 10">
    <name type="scientific">Caenimonas koreensis DSM 17982</name>
    <dbReference type="NCBI Taxonomy" id="1121255"/>
    <lineage>
        <taxon>Bacteria</taxon>
        <taxon>Pseudomonadati</taxon>
        <taxon>Pseudomonadota</taxon>
        <taxon>Betaproteobacteria</taxon>
        <taxon>Burkholderiales</taxon>
        <taxon>Comamonadaceae</taxon>
        <taxon>Caenimonas</taxon>
    </lineage>
</organism>
<dbReference type="InterPro" id="IPR050570">
    <property type="entry name" value="Cell_wall_metabolism_enzyme"/>
</dbReference>
<dbReference type="GO" id="GO:0006508">
    <property type="term" value="P:proteolysis"/>
    <property type="evidence" value="ECO:0007669"/>
    <property type="project" value="UniProtKB-KW"/>
</dbReference>
<dbReference type="RefSeq" id="WP_153584075.1">
    <property type="nucleotide sequence ID" value="NZ_WJBU01000005.1"/>
</dbReference>
<evidence type="ECO:0000256" key="5">
    <source>
        <dbReference type="ARBA" id="ARBA00022833"/>
    </source>
</evidence>
<dbReference type="CDD" id="cd12797">
    <property type="entry name" value="M23_peptidase"/>
    <property type="match status" value="1"/>
</dbReference>
<evidence type="ECO:0000256" key="6">
    <source>
        <dbReference type="ARBA" id="ARBA00023049"/>
    </source>
</evidence>
<accession>A0A844B4X7</accession>
<feature type="signal peptide" evidence="7">
    <location>
        <begin position="1"/>
        <end position="25"/>
    </location>
</feature>
<dbReference type="OrthoDB" id="9800107at2"/>
<name>A0A844B4X7_9BURK</name>
<dbReference type="Pfam" id="PF01551">
    <property type="entry name" value="Peptidase_M23"/>
    <property type="match status" value="1"/>
</dbReference>
<keyword evidence="5" id="KW-0862">Zinc</keyword>
<keyword evidence="4" id="KW-0378">Hydrolase</keyword>
<evidence type="ECO:0000256" key="4">
    <source>
        <dbReference type="ARBA" id="ARBA00022801"/>
    </source>
</evidence>